<dbReference type="Pfam" id="PF02469">
    <property type="entry name" value="Fasciclin"/>
    <property type="match status" value="2"/>
</dbReference>
<dbReference type="NCBIfam" id="TIGR01167">
    <property type="entry name" value="LPXTG_anchor"/>
    <property type="match status" value="1"/>
</dbReference>
<dbReference type="GO" id="GO:0005615">
    <property type="term" value="C:extracellular space"/>
    <property type="evidence" value="ECO:0007669"/>
    <property type="project" value="TreeGrafter"/>
</dbReference>
<dbReference type="EMBL" id="DSMG01000177">
    <property type="protein sequence ID" value="HDX33203.1"/>
    <property type="molecule type" value="Genomic_DNA"/>
</dbReference>
<feature type="compositionally biased region" description="Low complexity" evidence="1">
    <location>
        <begin position="362"/>
        <end position="379"/>
    </location>
</feature>
<evidence type="ECO:0000259" key="3">
    <source>
        <dbReference type="PROSITE" id="PS50213"/>
    </source>
</evidence>
<dbReference type="PANTHER" id="PTHR10900">
    <property type="entry name" value="PERIOSTIN-RELATED"/>
    <property type="match status" value="1"/>
</dbReference>
<comment type="caution">
    <text evidence="4">The sequence shown here is derived from an EMBL/GenBank/DDBJ whole genome shotgun (WGS) entry which is preliminary data.</text>
</comment>
<dbReference type="FunFam" id="2.30.180.10:FF:000019">
    <property type="entry name" value="Cell surface lipoprotein"/>
    <property type="match status" value="1"/>
</dbReference>
<dbReference type="AlphaFoldDB" id="A0A7C1JCW4"/>
<dbReference type="PROSITE" id="PS50213">
    <property type="entry name" value="FAS1"/>
    <property type="match status" value="2"/>
</dbReference>
<evidence type="ECO:0000313" key="4">
    <source>
        <dbReference type="EMBL" id="HDX33203.1"/>
    </source>
</evidence>
<reference evidence="4" key="1">
    <citation type="journal article" date="2020" name="mSystems">
        <title>Genome- and Community-Level Interaction Insights into Carbon Utilization and Element Cycling Functions of Hydrothermarchaeota in Hydrothermal Sediment.</title>
        <authorList>
            <person name="Zhou Z."/>
            <person name="Liu Y."/>
            <person name="Xu W."/>
            <person name="Pan J."/>
            <person name="Luo Z.H."/>
            <person name="Li M."/>
        </authorList>
    </citation>
    <scope>NUCLEOTIDE SEQUENCE [LARGE SCALE GENOMIC DNA]</scope>
    <source>
        <strain evidence="4">SpSt-289</strain>
    </source>
</reference>
<dbReference type="InterPro" id="IPR036378">
    <property type="entry name" value="FAS1_dom_sf"/>
</dbReference>
<evidence type="ECO:0000256" key="1">
    <source>
        <dbReference type="SAM" id="MobiDB-lite"/>
    </source>
</evidence>
<accession>A0A7C1JCW4</accession>
<keyword evidence="2" id="KW-0812">Transmembrane</keyword>
<feature type="region of interest" description="Disordered" evidence="1">
    <location>
        <begin position="183"/>
        <end position="211"/>
    </location>
</feature>
<dbReference type="PANTHER" id="PTHR10900:SF77">
    <property type="entry name" value="FI19380P1"/>
    <property type="match status" value="1"/>
</dbReference>
<organism evidence="4">
    <name type="scientific">Caldilinea aerophila</name>
    <dbReference type="NCBI Taxonomy" id="133453"/>
    <lineage>
        <taxon>Bacteria</taxon>
        <taxon>Bacillati</taxon>
        <taxon>Chloroflexota</taxon>
        <taxon>Caldilineae</taxon>
        <taxon>Caldilineales</taxon>
        <taxon>Caldilineaceae</taxon>
        <taxon>Caldilinea</taxon>
    </lineage>
</organism>
<sequence>MKQRIPTILQALVVLALILGLVPLRTFAQGGISEKPDVVETAVAAGNFTILVELIQAAELVDVLKGEGPFTVFAPTDEAFAAVPAEILTALAEDPEMLRSVLLYHVVPGRLVAALISDGKEVETAQGESVRFSFADGVKKVNEATIVARDIQASNGVIHAIDSIILPPSVAAALSDLLTAGAAEAPATPEPTEEAAEAATAEATATPEPVEEAAGELADIVDTAVAAGQFTTLAAALTEAGLVDALRGPGPFTVFAPTDDAFAALPQETLDAVLADPQGLLTQILLYHVVAGKVMAADLVDGQELATLQGAPLTISLSEEGAMVNDATIIATDIEASNGVIHVIDAVLVPPLEEAVAEAAAEATPAPTEEAVTEATPAPSEEEVSAPEMLPVTGGDNNFIGLVVAFAVLIAAGFALTLRRRLV</sequence>
<dbReference type="SUPFAM" id="SSF82153">
    <property type="entry name" value="FAS1 domain"/>
    <property type="match status" value="2"/>
</dbReference>
<feature type="transmembrane region" description="Helical" evidence="2">
    <location>
        <begin position="399"/>
        <end position="418"/>
    </location>
</feature>
<dbReference type="InterPro" id="IPR000782">
    <property type="entry name" value="FAS1_domain"/>
</dbReference>
<evidence type="ECO:0000256" key="2">
    <source>
        <dbReference type="SAM" id="Phobius"/>
    </source>
</evidence>
<protein>
    <submittedName>
        <fullName evidence="4">Fasciclin domain-containing protein</fullName>
    </submittedName>
</protein>
<feature type="domain" description="FAS1" evidence="3">
    <location>
        <begin position="35"/>
        <end position="165"/>
    </location>
</feature>
<dbReference type="SMART" id="SM00554">
    <property type="entry name" value="FAS1"/>
    <property type="match status" value="2"/>
</dbReference>
<feature type="domain" description="FAS1" evidence="3">
    <location>
        <begin position="217"/>
        <end position="348"/>
    </location>
</feature>
<feature type="compositionally biased region" description="Low complexity" evidence="1">
    <location>
        <begin position="197"/>
        <end position="208"/>
    </location>
</feature>
<feature type="region of interest" description="Disordered" evidence="1">
    <location>
        <begin position="362"/>
        <end position="385"/>
    </location>
</feature>
<name>A0A7C1JCW4_9CHLR</name>
<keyword evidence="2" id="KW-0472">Membrane</keyword>
<gene>
    <name evidence="4" type="ORF">ENQ20_17185</name>
</gene>
<dbReference type="InterPro" id="IPR050904">
    <property type="entry name" value="Adhesion/Biosynth-related"/>
</dbReference>
<keyword evidence="2" id="KW-1133">Transmembrane helix</keyword>
<dbReference type="Gene3D" id="2.30.180.10">
    <property type="entry name" value="FAS1 domain"/>
    <property type="match status" value="2"/>
</dbReference>
<proteinExistence type="predicted"/>
<dbReference type="FunFam" id="2.30.180.10:FF:000032">
    <property type="entry name" value="Fasciclin domain-containing protein, putative"/>
    <property type="match status" value="1"/>
</dbReference>